<dbReference type="Pfam" id="PF00941">
    <property type="entry name" value="FAD_binding_5"/>
    <property type="match status" value="1"/>
</dbReference>
<dbReference type="Gene3D" id="3.30.465.10">
    <property type="match status" value="2"/>
</dbReference>
<dbReference type="InterPro" id="IPR016166">
    <property type="entry name" value="FAD-bd_PCMH"/>
</dbReference>
<dbReference type="InterPro" id="IPR002346">
    <property type="entry name" value="Mopterin_DH_FAD-bd"/>
</dbReference>
<dbReference type="SUPFAM" id="SSF56176">
    <property type="entry name" value="FAD-binding/transporter-associated domain-like"/>
    <property type="match status" value="1"/>
</dbReference>
<keyword evidence="1" id="KW-0560">Oxidoreductase</keyword>
<dbReference type="Proteomes" id="UP000019277">
    <property type="component" value="Unassembled WGS sequence"/>
</dbReference>
<dbReference type="eggNOG" id="COG1319">
    <property type="taxonomic scope" value="Bacteria"/>
</dbReference>
<dbReference type="InterPro" id="IPR016169">
    <property type="entry name" value="FAD-bd_PCMH_sub2"/>
</dbReference>
<accession>W7J062</accession>
<sequence>MRDFDYVRATGSDHAIEALAARPGARPVAGGTDLLTLLKDGIEAPEALVDITGTGLGAVEHGPDGLTLGALATLSRVAADPAVRASHPLLVQAVESAASPQLRNMATIGGNLLQRTRCPYFRAETALPCNRRTPGSGCSAVDGEHRAAAIFGWTGHCVATHPSDPAVALSAADARVRVRSAGGERTLALDELLRLPGDTPDRETALDHAELITAVEVPALPAGSRSCYLKVRERASYEFALVSCAVVLGVDGRKRISQARIALGGVAARPWRLVEAERALVGVELTAVPVRAAVERSFAAAEALPGNAFKVEVGIRTAVRAVLTAGGAR</sequence>
<dbReference type="GO" id="GO:0071949">
    <property type="term" value="F:FAD binding"/>
    <property type="evidence" value="ECO:0007669"/>
    <property type="project" value="InterPro"/>
</dbReference>
<dbReference type="InterPro" id="IPR036683">
    <property type="entry name" value="CO_DH_flav_C_dom_sf"/>
</dbReference>
<dbReference type="Pfam" id="PF03450">
    <property type="entry name" value="CO_deh_flav_C"/>
    <property type="match status" value="1"/>
</dbReference>
<dbReference type="AlphaFoldDB" id="W7J062"/>
<dbReference type="PATRIC" id="fig|909613.9.peg.2351"/>
<dbReference type="InterPro" id="IPR036318">
    <property type="entry name" value="FAD-bd_PCMH-like_sf"/>
</dbReference>
<dbReference type="EMBL" id="AYXG01000081">
    <property type="protein sequence ID" value="EWC62357.1"/>
    <property type="molecule type" value="Genomic_DNA"/>
</dbReference>
<protein>
    <submittedName>
        <fullName evidence="3">Periplasmic aromatic aldehyde oxidoreductase, FAD binding subunit YagS</fullName>
    </submittedName>
</protein>
<evidence type="ECO:0000256" key="1">
    <source>
        <dbReference type="ARBA" id="ARBA00023002"/>
    </source>
</evidence>
<dbReference type="SMART" id="SM01092">
    <property type="entry name" value="CO_deh_flav_C"/>
    <property type="match status" value="1"/>
</dbReference>
<dbReference type="OrthoDB" id="9814706at2"/>
<gene>
    <name evidence="3" type="ORF">UO65_2344</name>
</gene>
<organism evidence="3 4">
    <name type="scientific">Actinokineospora spheciospongiae</name>
    <dbReference type="NCBI Taxonomy" id="909613"/>
    <lineage>
        <taxon>Bacteria</taxon>
        <taxon>Bacillati</taxon>
        <taxon>Actinomycetota</taxon>
        <taxon>Actinomycetes</taxon>
        <taxon>Pseudonocardiales</taxon>
        <taxon>Pseudonocardiaceae</taxon>
        <taxon>Actinokineospora</taxon>
    </lineage>
</organism>
<dbReference type="PROSITE" id="PS51387">
    <property type="entry name" value="FAD_PCMH"/>
    <property type="match status" value="1"/>
</dbReference>
<dbReference type="InterPro" id="IPR016167">
    <property type="entry name" value="FAD-bd_PCMH_sub1"/>
</dbReference>
<evidence type="ECO:0000259" key="2">
    <source>
        <dbReference type="PROSITE" id="PS51387"/>
    </source>
</evidence>
<dbReference type="InterPro" id="IPR051312">
    <property type="entry name" value="Diverse_Substr_Oxidored"/>
</dbReference>
<dbReference type="STRING" id="909613.UO65_2344"/>
<dbReference type="InterPro" id="IPR005107">
    <property type="entry name" value="CO_DH_flav_C"/>
</dbReference>
<dbReference type="PANTHER" id="PTHR42659:SF1">
    <property type="entry name" value="OXIDOREDUCTASE"/>
    <property type="match status" value="1"/>
</dbReference>
<dbReference type="GO" id="GO:0016491">
    <property type="term" value="F:oxidoreductase activity"/>
    <property type="evidence" value="ECO:0007669"/>
    <property type="project" value="UniProtKB-KW"/>
</dbReference>
<comment type="caution">
    <text evidence="3">The sequence shown here is derived from an EMBL/GenBank/DDBJ whole genome shotgun (WGS) entry which is preliminary data.</text>
</comment>
<dbReference type="Gene3D" id="3.30.390.50">
    <property type="entry name" value="CO dehydrogenase flavoprotein, C-terminal domain"/>
    <property type="match status" value="1"/>
</dbReference>
<name>W7J062_9PSEU</name>
<dbReference type="Gene3D" id="3.30.43.10">
    <property type="entry name" value="Uridine Diphospho-n-acetylenolpyruvylglucosamine Reductase, domain 2"/>
    <property type="match status" value="1"/>
</dbReference>
<reference evidence="3 4" key="1">
    <citation type="journal article" date="2014" name="Genome Announc.">
        <title>Draft Genome Sequence of the Antitrypanosomally Active Sponge-Associated Bacterium Actinokineospora sp. Strain EG49.</title>
        <authorList>
            <person name="Harjes J."/>
            <person name="Ryu T."/>
            <person name="Abdelmohsen U.R."/>
            <person name="Moitinho-Silva L."/>
            <person name="Horn H."/>
            <person name="Ravasi T."/>
            <person name="Hentschel U."/>
        </authorList>
    </citation>
    <scope>NUCLEOTIDE SEQUENCE [LARGE SCALE GENOMIC DNA]</scope>
    <source>
        <strain evidence="3 4">EG49</strain>
    </source>
</reference>
<proteinExistence type="predicted"/>
<dbReference type="RefSeq" id="WP_035281554.1">
    <property type="nucleotide sequence ID" value="NZ_AYXG01000081.1"/>
</dbReference>
<dbReference type="SUPFAM" id="SSF55447">
    <property type="entry name" value="CO dehydrogenase flavoprotein C-terminal domain-like"/>
    <property type="match status" value="1"/>
</dbReference>
<keyword evidence="4" id="KW-1185">Reference proteome</keyword>
<dbReference type="PANTHER" id="PTHR42659">
    <property type="entry name" value="XANTHINE DEHYDROGENASE SUBUNIT C-RELATED"/>
    <property type="match status" value="1"/>
</dbReference>
<feature type="domain" description="FAD-binding PCMH-type" evidence="2">
    <location>
        <begin position="1"/>
        <end position="222"/>
    </location>
</feature>
<evidence type="ECO:0000313" key="3">
    <source>
        <dbReference type="EMBL" id="EWC62357.1"/>
    </source>
</evidence>
<evidence type="ECO:0000313" key="4">
    <source>
        <dbReference type="Proteomes" id="UP000019277"/>
    </source>
</evidence>